<dbReference type="InterPro" id="IPR001173">
    <property type="entry name" value="Glyco_trans_2-like"/>
</dbReference>
<keyword evidence="2" id="KW-1003">Cell membrane</keyword>
<evidence type="ECO:0000313" key="9">
    <source>
        <dbReference type="EMBL" id="MCL1124599.1"/>
    </source>
</evidence>
<feature type="region of interest" description="Disordered" evidence="7">
    <location>
        <begin position="242"/>
        <end position="265"/>
    </location>
</feature>
<keyword evidence="5" id="KW-0472">Membrane</keyword>
<dbReference type="Proteomes" id="UP001203423">
    <property type="component" value="Unassembled WGS sequence"/>
</dbReference>
<keyword evidence="3" id="KW-0997">Cell inner membrane</keyword>
<reference evidence="9 10" key="1">
    <citation type="submission" date="2022-01" db="EMBL/GenBank/DDBJ databases">
        <title>Whole genome-based taxonomy of the Shewanellaceae.</title>
        <authorList>
            <person name="Martin-Rodriguez A.J."/>
        </authorList>
    </citation>
    <scope>NUCLEOTIDE SEQUENCE [LARGE SCALE GENOMIC DNA]</scope>
    <source>
        <strain evidence="9 10">DSM 17177</strain>
    </source>
</reference>
<gene>
    <name evidence="9" type="ORF">L2764_08950</name>
</gene>
<dbReference type="CDD" id="cd04179">
    <property type="entry name" value="DPM_DPG-synthase_like"/>
    <property type="match status" value="1"/>
</dbReference>
<feature type="domain" description="Glycosyltransferase 2-like" evidence="8">
    <location>
        <begin position="5"/>
        <end position="151"/>
    </location>
</feature>
<dbReference type="InterPro" id="IPR029044">
    <property type="entry name" value="Nucleotide-diphossugar_trans"/>
</dbReference>
<keyword evidence="10" id="KW-1185">Reference proteome</keyword>
<evidence type="ECO:0000256" key="3">
    <source>
        <dbReference type="ARBA" id="ARBA00022519"/>
    </source>
</evidence>
<organism evidence="9 10">
    <name type="scientific">Shewanella surugensis</name>
    <dbReference type="NCBI Taxonomy" id="212020"/>
    <lineage>
        <taxon>Bacteria</taxon>
        <taxon>Pseudomonadati</taxon>
        <taxon>Pseudomonadota</taxon>
        <taxon>Gammaproteobacteria</taxon>
        <taxon>Alteromonadales</taxon>
        <taxon>Shewanellaceae</taxon>
        <taxon>Shewanella</taxon>
    </lineage>
</organism>
<comment type="caution">
    <text evidence="9">The sequence shown here is derived from an EMBL/GenBank/DDBJ whole genome shotgun (WGS) entry which is preliminary data.</text>
</comment>
<evidence type="ECO:0000256" key="5">
    <source>
        <dbReference type="ARBA" id="ARBA00023136"/>
    </source>
</evidence>
<dbReference type="RefSeq" id="WP_248939876.1">
    <property type="nucleotide sequence ID" value="NZ_JAKIKS010000027.1"/>
</dbReference>
<accession>A0ABT0LAK9</accession>
<name>A0ABT0LAK9_9GAMM</name>
<evidence type="ECO:0000256" key="1">
    <source>
        <dbReference type="ARBA" id="ARBA00004533"/>
    </source>
</evidence>
<comment type="subcellular location">
    <subcellularLocation>
        <location evidence="1">Cell inner membrane</location>
    </subcellularLocation>
</comment>
<keyword evidence="4" id="KW-0808">Transferase</keyword>
<keyword evidence="6" id="KW-0012">Acyltransferase</keyword>
<dbReference type="InterPro" id="IPR004960">
    <property type="entry name" value="LipA_acyltrans"/>
</dbReference>
<dbReference type="PANTHER" id="PTHR10859:SF91">
    <property type="entry name" value="DOLICHYL-PHOSPHATE BETA-GLUCOSYLTRANSFERASE"/>
    <property type="match status" value="1"/>
</dbReference>
<dbReference type="Pfam" id="PF03279">
    <property type="entry name" value="Lip_A_acyltrans"/>
    <property type="match status" value="1"/>
</dbReference>
<evidence type="ECO:0000259" key="8">
    <source>
        <dbReference type="Pfam" id="PF00535"/>
    </source>
</evidence>
<dbReference type="EMBL" id="JAKIKS010000027">
    <property type="protein sequence ID" value="MCL1124599.1"/>
    <property type="molecule type" value="Genomic_DNA"/>
</dbReference>
<dbReference type="PANTHER" id="PTHR10859">
    <property type="entry name" value="GLYCOSYL TRANSFERASE"/>
    <property type="match status" value="1"/>
</dbReference>
<evidence type="ECO:0000256" key="7">
    <source>
        <dbReference type="SAM" id="MobiDB-lite"/>
    </source>
</evidence>
<evidence type="ECO:0000256" key="6">
    <source>
        <dbReference type="ARBA" id="ARBA00023315"/>
    </source>
</evidence>
<sequence length="592" mass="67371">MQLAFVIPNYNHTAAISETLANLAGFGLDCYLIDDGSDDETRFLLQQLANQYEWIHLRLHPYNRGKGAAVMTGLRAAYQDGFSHVLQIDADGQHDLTDIPHFIEAATRFPAALISGQPQYDDSIPKGRLYGRYLTHFWVWVETLSFDIKDAMCGFRIYPLQSTEALLSQQALGERMDFDIEVLVKLHWQGVDIKHIPTRVIYPEDGSSHFQGVKDNLRISALHIRLFFGMLKRLPLRIQRPQRQPSPLTEEQAHQDANPVTKKANKHWSSMTERGSYWGIKLLANSYRLGGHWLCRAIMYPVILYFFITGKTARHASMDFLQHVKTVAPDNPQLSHPLNWLDNLKHFFAFGNAALDRIDAWCDRIPPEKIDFPESDILSSHMATGQGAVLLVSHLGNLELCRAISVNHRNAKVNVMVLTHHAENFNQILKQLNPNSALNLIQVTELGPSTSILLQQKIEAGELVVIAGDRTSSNSEGRVIYAPFMGKPAPFPYGPFILAGLLDCPIYSMFCLKEQGKYRVHIKPFNATLRGPRKDRMVRLQQAVNDYSQLLEYHAKQEPLQWFNFYDFWRKDNDAQRLSPTGNEPSKNRTSS</sequence>
<dbReference type="Pfam" id="PF00535">
    <property type="entry name" value="Glycos_transf_2"/>
    <property type="match status" value="1"/>
</dbReference>
<dbReference type="SUPFAM" id="SSF53448">
    <property type="entry name" value="Nucleotide-diphospho-sugar transferases"/>
    <property type="match status" value="1"/>
</dbReference>
<protein>
    <submittedName>
        <fullName evidence="9">Glycosyltransferase family 2 protein</fullName>
    </submittedName>
</protein>
<evidence type="ECO:0000313" key="10">
    <source>
        <dbReference type="Proteomes" id="UP001203423"/>
    </source>
</evidence>
<proteinExistence type="predicted"/>
<dbReference type="Gene3D" id="3.90.550.10">
    <property type="entry name" value="Spore Coat Polysaccharide Biosynthesis Protein SpsA, Chain A"/>
    <property type="match status" value="1"/>
</dbReference>
<evidence type="ECO:0000256" key="2">
    <source>
        <dbReference type="ARBA" id="ARBA00022475"/>
    </source>
</evidence>
<evidence type="ECO:0000256" key="4">
    <source>
        <dbReference type="ARBA" id="ARBA00022679"/>
    </source>
</evidence>
<dbReference type="CDD" id="cd07984">
    <property type="entry name" value="LPLAT_LABLAT-like"/>
    <property type="match status" value="1"/>
</dbReference>